<dbReference type="SUPFAM" id="SSF46689">
    <property type="entry name" value="Homeodomain-like"/>
    <property type="match status" value="1"/>
</dbReference>
<dbReference type="AlphaFoldDB" id="A0B7T0"/>
<dbReference type="Proteomes" id="UP000000674">
    <property type="component" value="Chromosome"/>
</dbReference>
<proteinExistence type="predicted"/>
<reference evidence="1 2" key="1">
    <citation type="submission" date="2006-10" db="EMBL/GenBank/DDBJ databases">
        <title>Complete sequence of Methanosaeta thermophila PT.</title>
        <authorList>
            <consortium name="US DOE Joint Genome Institute"/>
            <person name="Copeland A."/>
            <person name="Lucas S."/>
            <person name="Lapidus A."/>
            <person name="Barry K."/>
            <person name="Detter J.C."/>
            <person name="Glavina del Rio T."/>
            <person name="Hammon N."/>
            <person name="Israni S."/>
            <person name="Pitluck S."/>
            <person name="Chain P."/>
            <person name="Malfatti S."/>
            <person name="Shin M."/>
            <person name="Vergez L."/>
            <person name="Schmutz J."/>
            <person name="Larimer F."/>
            <person name="Land M."/>
            <person name="Hauser L."/>
            <person name="Kyrpides N."/>
            <person name="Kim E."/>
            <person name="Smith K.S."/>
            <person name="Ingram-Smith C."/>
            <person name="Richardson P."/>
        </authorList>
    </citation>
    <scope>NUCLEOTIDE SEQUENCE [LARGE SCALE GENOMIC DNA]</scope>
    <source>
        <strain evidence="2">DSM 6194 / JCM 14653 / NBRC 101360 / PT</strain>
    </source>
</reference>
<keyword evidence="2" id="KW-1185">Reference proteome</keyword>
<gene>
    <name evidence="1" type="ordered locus">Mthe_0966</name>
</gene>
<accession>A0B7T0</accession>
<evidence type="ECO:0000313" key="1">
    <source>
        <dbReference type="EMBL" id="ABK14754.1"/>
    </source>
</evidence>
<dbReference type="STRING" id="349307.Mthe_0966"/>
<protein>
    <submittedName>
        <fullName evidence="1">Transposase</fullName>
    </submittedName>
</protein>
<dbReference type="EMBL" id="CP000477">
    <property type="protein sequence ID" value="ABK14754.1"/>
    <property type="molecule type" value="Genomic_DNA"/>
</dbReference>
<dbReference type="Pfam" id="PF13565">
    <property type="entry name" value="HTH_32"/>
    <property type="match status" value="1"/>
</dbReference>
<dbReference type="HOGENOM" id="CLU_041125_5_1_2"/>
<sequence>MGRKRVHEVSLKEGERDELESFIRKGKASARSLTRARILLLADDGRSDKEIVDVLKVCRGTVRNTRDRYWKGGLDCALNEKPRSGAPSKIDGRVEAELTLLACSDPPDGRSRWTVMLLRDKLVEMGVVDSISHMTVYRTLKKKKKKKAQAMAREEVVYR</sequence>
<dbReference type="InterPro" id="IPR009057">
    <property type="entry name" value="Homeodomain-like_sf"/>
</dbReference>
<organism evidence="1 2">
    <name type="scientific">Methanothrix thermoacetophila (strain DSM 6194 / JCM 14653 / NBRC 101360 / PT)</name>
    <name type="common">Methanosaeta thermophila</name>
    <dbReference type="NCBI Taxonomy" id="349307"/>
    <lineage>
        <taxon>Archaea</taxon>
        <taxon>Methanobacteriati</taxon>
        <taxon>Methanobacteriota</taxon>
        <taxon>Stenosarchaea group</taxon>
        <taxon>Methanomicrobia</taxon>
        <taxon>Methanotrichales</taxon>
        <taxon>Methanotrichaceae</taxon>
        <taxon>Methanothrix</taxon>
    </lineage>
</organism>
<dbReference type="KEGG" id="mtp:Mthe_0966"/>
<name>A0B7T0_METTP</name>
<evidence type="ECO:0000313" key="2">
    <source>
        <dbReference type="Proteomes" id="UP000000674"/>
    </source>
</evidence>